<reference evidence="2 3" key="1">
    <citation type="submission" date="2020-05" db="EMBL/GenBank/DDBJ databases">
        <title>Ceratocystis lukuohia genome.</title>
        <authorList>
            <person name="Harrington T.C."/>
            <person name="Kim K."/>
            <person name="Mayers C.G."/>
        </authorList>
    </citation>
    <scope>NUCLEOTIDE SEQUENCE [LARGE SCALE GENOMIC DNA]</scope>
    <source>
        <strain evidence="2 3">C4212</strain>
    </source>
</reference>
<dbReference type="GeneID" id="98120146"/>
<dbReference type="EMBL" id="JABSNW010000007">
    <property type="protein sequence ID" value="KAL2885579.1"/>
    <property type="molecule type" value="Genomic_DNA"/>
</dbReference>
<gene>
    <name evidence="2" type="ORF">HOO65_070041</name>
</gene>
<protein>
    <submittedName>
        <fullName evidence="2">Uncharacterized protein</fullName>
    </submittedName>
</protein>
<feature type="region of interest" description="Disordered" evidence="1">
    <location>
        <begin position="26"/>
        <end position="71"/>
    </location>
</feature>
<feature type="compositionally biased region" description="Basic and acidic residues" evidence="1">
    <location>
        <begin position="41"/>
        <end position="56"/>
    </location>
</feature>
<organism evidence="2 3">
    <name type="scientific">Ceratocystis lukuohia</name>
    <dbReference type="NCBI Taxonomy" id="2019550"/>
    <lineage>
        <taxon>Eukaryota</taxon>
        <taxon>Fungi</taxon>
        <taxon>Dikarya</taxon>
        <taxon>Ascomycota</taxon>
        <taxon>Pezizomycotina</taxon>
        <taxon>Sordariomycetes</taxon>
        <taxon>Hypocreomycetidae</taxon>
        <taxon>Microascales</taxon>
        <taxon>Ceratocystidaceae</taxon>
        <taxon>Ceratocystis</taxon>
    </lineage>
</organism>
<dbReference type="RefSeq" id="XP_070856759.1">
    <property type="nucleotide sequence ID" value="XM_071001230.1"/>
</dbReference>
<name>A0ABR4MBE1_9PEZI</name>
<evidence type="ECO:0000313" key="2">
    <source>
        <dbReference type="EMBL" id="KAL2885579.1"/>
    </source>
</evidence>
<comment type="caution">
    <text evidence="2">The sequence shown here is derived from an EMBL/GenBank/DDBJ whole genome shotgun (WGS) entry which is preliminary data.</text>
</comment>
<evidence type="ECO:0000313" key="3">
    <source>
        <dbReference type="Proteomes" id="UP001610728"/>
    </source>
</evidence>
<accession>A0ABR4MBE1</accession>
<proteinExistence type="predicted"/>
<evidence type="ECO:0000256" key="1">
    <source>
        <dbReference type="SAM" id="MobiDB-lite"/>
    </source>
</evidence>
<sequence>MAKGDPFVKKLAGRFDAEFRARLKLLQGGQTTGNPNVNVPKEARKPEQVDAAKDTRTPNQKKGKKAEKGPMSYAAIASQGDKGTNKTVVLKSKTTTKKATKEKEQMVRVFIRGPTAANESTAEEEVAKAVGSKPPEILMKKVKSGWAFHLPKKTAIATKLDQIREACRAKACEVEKKWTHARIANLADLYIVSDNGPVTQKKEEWFVKQIEKQTGGHVKSIK</sequence>
<feature type="compositionally biased region" description="Polar residues" evidence="1">
    <location>
        <begin position="28"/>
        <end position="37"/>
    </location>
</feature>
<keyword evidence="3" id="KW-1185">Reference proteome</keyword>
<dbReference type="Proteomes" id="UP001610728">
    <property type="component" value="Unassembled WGS sequence"/>
</dbReference>